<reference evidence="2 3" key="1">
    <citation type="journal article" date="2024" name="Commun. Biol.">
        <title>Comparative genomic analysis of thermophilic fungi reveals convergent evolutionary adaptations and gene losses.</title>
        <authorList>
            <person name="Steindorff A.S."/>
            <person name="Aguilar-Pontes M.V."/>
            <person name="Robinson A.J."/>
            <person name="Andreopoulos B."/>
            <person name="LaButti K."/>
            <person name="Kuo A."/>
            <person name="Mondo S."/>
            <person name="Riley R."/>
            <person name="Otillar R."/>
            <person name="Haridas S."/>
            <person name="Lipzen A."/>
            <person name="Grimwood J."/>
            <person name="Schmutz J."/>
            <person name="Clum A."/>
            <person name="Reid I.D."/>
            <person name="Moisan M.C."/>
            <person name="Butler G."/>
            <person name="Nguyen T.T.M."/>
            <person name="Dewar K."/>
            <person name="Conant G."/>
            <person name="Drula E."/>
            <person name="Henrissat B."/>
            <person name="Hansel C."/>
            <person name="Singer S."/>
            <person name="Hutchinson M.I."/>
            <person name="de Vries R.P."/>
            <person name="Natvig D.O."/>
            <person name="Powell A.J."/>
            <person name="Tsang A."/>
            <person name="Grigoriev I.V."/>
        </authorList>
    </citation>
    <scope>NUCLEOTIDE SEQUENCE [LARGE SCALE GENOMIC DNA]</scope>
    <source>
        <strain evidence="2 3">CBS 494.80</strain>
    </source>
</reference>
<dbReference type="EMBL" id="JAZHXI010000002">
    <property type="protein sequence ID" value="KAL2075015.1"/>
    <property type="molecule type" value="Genomic_DNA"/>
</dbReference>
<organism evidence="2 3">
    <name type="scientific">Oculimacula yallundae</name>
    <dbReference type="NCBI Taxonomy" id="86028"/>
    <lineage>
        <taxon>Eukaryota</taxon>
        <taxon>Fungi</taxon>
        <taxon>Dikarya</taxon>
        <taxon>Ascomycota</taxon>
        <taxon>Pezizomycotina</taxon>
        <taxon>Leotiomycetes</taxon>
        <taxon>Helotiales</taxon>
        <taxon>Ploettnerulaceae</taxon>
        <taxon>Oculimacula</taxon>
    </lineage>
</organism>
<evidence type="ECO:0000313" key="2">
    <source>
        <dbReference type="EMBL" id="KAL2075015.1"/>
    </source>
</evidence>
<sequence>MGLFTRTKRPSTSSSAASTAPNSGSTTPTTINTNTSTSTLSTSPPTTLSTSPTSPLTKTSSRLSLTKTLTWGKKYKEDKYRRRIESWEREDENEWSAPTLRKGRKIGSKKEQEVLRAFEWKVRRSSLEGGPSRSCFSGISPMCSRLGSMDIGRVELGSSGLAREESETESEGSEVGAGSRE</sequence>
<feature type="compositionally biased region" description="Low complexity" evidence="1">
    <location>
        <begin position="10"/>
        <end position="61"/>
    </location>
</feature>
<evidence type="ECO:0000256" key="1">
    <source>
        <dbReference type="SAM" id="MobiDB-lite"/>
    </source>
</evidence>
<evidence type="ECO:0000313" key="3">
    <source>
        <dbReference type="Proteomes" id="UP001595075"/>
    </source>
</evidence>
<dbReference type="Proteomes" id="UP001595075">
    <property type="component" value="Unassembled WGS sequence"/>
</dbReference>
<gene>
    <name evidence="2" type="ORF">VTL71DRAFT_8795</name>
</gene>
<feature type="region of interest" description="Disordered" evidence="1">
    <location>
        <begin position="1"/>
        <end position="61"/>
    </location>
</feature>
<name>A0ABR4CYU7_9HELO</name>
<feature type="region of interest" description="Disordered" evidence="1">
    <location>
        <begin position="156"/>
        <end position="181"/>
    </location>
</feature>
<comment type="caution">
    <text evidence="2">The sequence shown here is derived from an EMBL/GenBank/DDBJ whole genome shotgun (WGS) entry which is preliminary data.</text>
</comment>
<proteinExistence type="predicted"/>
<protein>
    <submittedName>
        <fullName evidence="2">Uncharacterized protein</fullName>
    </submittedName>
</protein>
<keyword evidence="3" id="KW-1185">Reference proteome</keyword>
<accession>A0ABR4CYU7</accession>